<evidence type="ECO:0000313" key="2">
    <source>
        <dbReference type="Proteomes" id="UP000316426"/>
    </source>
</evidence>
<protein>
    <recommendedName>
        <fullName evidence="3">Response regulatory domain-containing protein</fullName>
    </recommendedName>
</protein>
<dbReference type="Gene3D" id="3.40.50.2300">
    <property type="match status" value="1"/>
</dbReference>
<dbReference type="InterPro" id="IPR011006">
    <property type="entry name" value="CheY-like_superfamily"/>
</dbReference>
<dbReference type="Proteomes" id="UP000316426">
    <property type="component" value="Chromosome"/>
</dbReference>
<organism evidence="1 2">
    <name type="scientific">Botrimarina mediterranea</name>
    <dbReference type="NCBI Taxonomy" id="2528022"/>
    <lineage>
        <taxon>Bacteria</taxon>
        <taxon>Pseudomonadati</taxon>
        <taxon>Planctomycetota</taxon>
        <taxon>Planctomycetia</taxon>
        <taxon>Pirellulales</taxon>
        <taxon>Lacipirellulaceae</taxon>
        <taxon>Botrimarina</taxon>
    </lineage>
</organism>
<reference evidence="1 2" key="1">
    <citation type="submission" date="2019-02" db="EMBL/GenBank/DDBJ databases">
        <title>Deep-cultivation of Planctomycetes and their phenomic and genomic characterization uncovers novel biology.</title>
        <authorList>
            <person name="Wiegand S."/>
            <person name="Jogler M."/>
            <person name="Boedeker C."/>
            <person name="Pinto D."/>
            <person name="Vollmers J."/>
            <person name="Rivas-Marin E."/>
            <person name="Kohn T."/>
            <person name="Peeters S.H."/>
            <person name="Heuer A."/>
            <person name="Rast P."/>
            <person name="Oberbeckmann S."/>
            <person name="Bunk B."/>
            <person name="Jeske O."/>
            <person name="Meyerdierks A."/>
            <person name="Storesund J.E."/>
            <person name="Kallscheuer N."/>
            <person name="Luecker S."/>
            <person name="Lage O.M."/>
            <person name="Pohl T."/>
            <person name="Merkel B.J."/>
            <person name="Hornburger P."/>
            <person name="Mueller R.-W."/>
            <person name="Bruemmer F."/>
            <person name="Labrenz M."/>
            <person name="Spormann A.M."/>
            <person name="Op den Camp H."/>
            <person name="Overmann J."/>
            <person name="Amann R."/>
            <person name="Jetten M.S.M."/>
            <person name="Mascher T."/>
            <person name="Medema M.H."/>
            <person name="Devos D.P."/>
            <person name="Kaster A.-K."/>
            <person name="Ovreas L."/>
            <person name="Rohde M."/>
            <person name="Galperin M.Y."/>
            <person name="Jogler C."/>
        </authorList>
    </citation>
    <scope>NUCLEOTIDE SEQUENCE [LARGE SCALE GENOMIC DNA]</scope>
    <source>
        <strain evidence="1 2">Spa11</strain>
    </source>
</reference>
<sequence>MSNSPANPTVHRPTARWIGPTGGDDIGPCWRRLNRDVHFVEAATDQRGIDLTVLACPRPLVDTDKAQLLLEEAGADRFVQLLGVWCEGEGRTGKPVPGAERVFWHAWPAWQRRWLERLSADSISPLPPRLPQLVRIDTPDGELAKALIAALVDEDIAAVWSRTSLAAGADAILWDGAQLSGREADHLAAVCSAGRYGQTPVIALLDFPRPETVAAARALGAADVLGKPLTTELLLESLIAAMRLTRRSRVFDSPSRFTASRRRESSVEPWYSLHTDDLRRRLATH</sequence>
<gene>
    <name evidence="1" type="ORF">Spa11_15890</name>
</gene>
<dbReference type="KEGG" id="bmei:Spa11_15890"/>
<name>A0A518K6G7_9BACT</name>
<dbReference type="EMBL" id="CP036349">
    <property type="protein sequence ID" value="QDV73393.1"/>
    <property type="molecule type" value="Genomic_DNA"/>
</dbReference>
<keyword evidence="2" id="KW-1185">Reference proteome</keyword>
<dbReference type="AlphaFoldDB" id="A0A518K6G7"/>
<dbReference type="RefSeq" id="WP_145110307.1">
    <property type="nucleotide sequence ID" value="NZ_CP036349.1"/>
</dbReference>
<evidence type="ECO:0000313" key="1">
    <source>
        <dbReference type="EMBL" id="QDV73393.1"/>
    </source>
</evidence>
<accession>A0A518K6G7</accession>
<evidence type="ECO:0008006" key="3">
    <source>
        <dbReference type="Google" id="ProtNLM"/>
    </source>
</evidence>
<dbReference type="SUPFAM" id="SSF52172">
    <property type="entry name" value="CheY-like"/>
    <property type="match status" value="1"/>
</dbReference>
<proteinExistence type="predicted"/>